<name>A0A383BUC4_9ZZZZ</name>
<feature type="transmembrane region" description="Helical" evidence="1">
    <location>
        <begin position="6"/>
        <end position="23"/>
    </location>
</feature>
<proteinExistence type="predicted"/>
<keyword evidence="1" id="KW-0812">Transmembrane</keyword>
<evidence type="ECO:0000313" key="2">
    <source>
        <dbReference type="EMBL" id="SVE22988.1"/>
    </source>
</evidence>
<sequence length="27" mass="3196">YHSLLLLYFVSILLVMVFVMHSTQRKG</sequence>
<keyword evidence="1" id="KW-1133">Transmembrane helix</keyword>
<gene>
    <name evidence="2" type="ORF">METZ01_LOCUS475842</name>
</gene>
<feature type="non-terminal residue" evidence="2">
    <location>
        <position position="27"/>
    </location>
</feature>
<reference evidence="2" key="1">
    <citation type="submission" date="2018-05" db="EMBL/GenBank/DDBJ databases">
        <authorList>
            <person name="Lanie J.A."/>
            <person name="Ng W.-L."/>
            <person name="Kazmierczak K.M."/>
            <person name="Andrzejewski T.M."/>
            <person name="Davidsen T.M."/>
            <person name="Wayne K.J."/>
            <person name="Tettelin H."/>
            <person name="Glass J.I."/>
            <person name="Rusch D."/>
            <person name="Podicherti R."/>
            <person name="Tsui H.-C.T."/>
            <person name="Winkler M.E."/>
        </authorList>
    </citation>
    <scope>NUCLEOTIDE SEQUENCE</scope>
</reference>
<dbReference type="EMBL" id="UINC01202949">
    <property type="protein sequence ID" value="SVE22988.1"/>
    <property type="molecule type" value="Genomic_DNA"/>
</dbReference>
<organism evidence="2">
    <name type="scientific">marine metagenome</name>
    <dbReference type="NCBI Taxonomy" id="408172"/>
    <lineage>
        <taxon>unclassified sequences</taxon>
        <taxon>metagenomes</taxon>
        <taxon>ecological metagenomes</taxon>
    </lineage>
</organism>
<evidence type="ECO:0000256" key="1">
    <source>
        <dbReference type="SAM" id="Phobius"/>
    </source>
</evidence>
<dbReference type="AlphaFoldDB" id="A0A383BUC4"/>
<protein>
    <submittedName>
        <fullName evidence="2">Uncharacterized protein</fullName>
    </submittedName>
</protein>
<keyword evidence="1" id="KW-0472">Membrane</keyword>
<feature type="non-terminal residue" evidence="2">
    <location>
        <position position="1"/>
    </location>
</feature>
<accession>A0A383BUC4</accession>